<dbReference type="AlphaFoldDB" id="A0A5R9GRR2"/>
<evidence type="ECO:0000313" key="13">
    <source>
        <dbReference type="Proteomes" id="UP000306585"/>
    </source>
</evidence>
<keyword evidence="6 8" id="KW-0408">Iron</keyword>
<evidence type="ECO:0000256" key="4">
    <source>
        <dbReference type="ARBA" id="ARBA00022723"/>
    </source>
</evidence>
<dbReference type="PROSITE" id="PS51007">
    <property type="entry name" value="CYTC"/>
    <property type="match status" value="1"/>
</dbReference>
<gene>
    <name evidence="12" type="ORF">FEF65_08610</name>
</gene>
<sequence length="442" mass="47180">MTTPDGPQLQLSKAAKLHESAAGSSPVLEILEKDQVCTRLGQTDVWVHVWINSSGQRGWIHQLYLRPATPATENTPLTVADASTTSATAPQPAANTPSPPPATTAPATENRSSSAEQTASATDAASTTSATDAKPIENETSQPPATLPPPAPTSPAPAGQNTPDTGKPASPDAITDHTLNQPAASEKSAVTQKPAQPAEVKPKAAPSPAGGSHGDAHEQALSHANIDVTDRAQIRRGLTVFTDICMGCHSAKYLTWRGLIEYPEIGLSSEEVAELRGNNPVMRGMISDLPPEDAIAAYGKAPPDLSLIVAGRRGGADYVYSLLTGYAHDPAKRIADPAYNPVYPGHRIAMPDPLSWLDHSMDEEASLRRQAEDVAAFLTFIADPHQNTRRHIGVWVVSFLLILTFVLWLLKVEVWKDVKPSSPKRGWLASLRPLSGEKQERP</sequence>
<dbReference type="InterPro" id="IPR009056">
    <property type="entry name" value="Cyt_c-like_dom"/>
</dbReference>
<proteinExistence type="predicted"/>
<dbReference type="PANTHER" id="PTHR10266">
    <property type="entry name" value="CYTOCHROME C1"/>
    <property type="match status" value="1"/>
</dbReference>
<evidence type="ECO:0000256" key="9">
    <source>
        <dbReference type="SAM" id="MobiDB-lite"/>
    </source>
</evidence>
<dbReference type="Gene3D" id="1.20.5.100">
    <property type="entry name" value="Cytochrome c1, transmembrane anchor, C-terminal"/>
    <property type="match status" value="1"/>
</dbReference>
<feature type="binding site" description="covalent" evidence="8">
    <location>
        <position position="245"/>
    </location>
    <ligand>
        <name>heme c</name>
        <dbReference type="ChEBI" id="CHEBI:61717"/>
    </ligand>
</feature>
<dbReference type="SUPFAM" id="SSF46626">
    <property type="entry name" value="Cytochrome c"/>
    <property type="match status" value="1"/>
</dbReference>
<comment type="caution">
    <text evidence="12">The sequence shown here is derived from an EMBL/GenBank/DDBJ whole genome shotgun (WGS) entry which is preliminary data.</text>
</comment>
<evidence type="ECO:0000259" key="11">
    <source>
        <dbReference type="PROSITE" id="PS51007"/>
    </source>
</evidence>
<feature type="compositionally biased region" description="Low complexity" evidence="9">
    <location>
        <begin position="83"/>
        <end position="96"/>
    </location>
</feature>
<dbReference type="PRINTS" id="PR00603">
    <property type="entry name" value="CYTOCHROMEC1"/>
</dbReference>
<evidence type="ECO:0000256" key="6">
    <source>
        <dbReference type="ARBA" id="ARBA00023004"/>
    </source>
</evidence>
<feature type="binding site" description="covalent" evidence="8">
    <location>
        <position position="350"/>
    </location>
    <ligand>
        <name>heme c</name>
        <dbReference type="ChEBI" id="CHEBI:61717"/>
    </ligand>
</feature>
<dbReference type="GO" id="GO:0009055">
    <property type="term" value="F:electron transfer activity"/>
    <property type="evidence" value="ECO:0007669"/>
    <property type="project" value="InterPro"/>
</dbReference>
<comment type="subcellular location">
    <subcellularLocation>
        <location evidence="1">Membrane</location>
    </subcellularLocation>
</comment>
<accession>A0A5R9GRR2</accession>
<keyword evidence="3 10" id="KW-0812">Transmembrane</keyword>
<keyword evidence="4 8" id="KW-0479">Metal-binding</keyword>
<dbReference type="EMBL" id="VBRY01000007">
    <property type="protein sequence ID" value="TLS67083.1"/>
    <property type="molecule type" value="Genomic_DNA"/>
</dbReference>
<feature type="compositionally biased region" description="Pro residues" evidence="9">
    <location>
        <begin position="145"/>
        <end position="155"/>
    </location>
</feature>
<organism evidence="12 13">
    <name type="scientific">Mariprofundus erugo</name>
    <dbReference type="NCBI Taxonomy" id="2528639"/>
    <lineage>
        <taxon>Bacteria</taxon>
        <taxon>Pseudomonadati</taxon>
        <taxon>Pseudomonadota</taxon>
        <taxon>Candidatius Mariprofundia</taxon>
        <taxon>Mariprofundales</taxon>
        <taxon>Mariprofundaceae</taxon>
        <taxon>Mariprofundus</taxon>
    </lineage>
</organism>
<evidence type="ECO:0000256" key="7">
    <source>
        <dbReference type="ARBA" id="ARBA00023136"/>
    </source>
</evidence>
<evidence type="ECO:0000256" key="3">
    <source>
        <dbReference type="ARBA" id="ARBA00022692"/>
    </source>
</evidence>
<feature type="region of interest" description="Disordered" evidence="9">
    <location>
        <begin position="83"/>
        <end position="217"/>
    </location>
</feature>
<feature type="binding site" description="covalent" evidence="8">
    <location>
        <position position="249"/>
    </location>
    <ligand>
        <name>heme c</name>
        <dbReference type="ChEBI" id="CHEBI:61717"/>
    </ligand>
</feature>
<evidence type="ECO:0000313" key="12">
    <source>
        <dbReference type="EMBL" id="TLS67083.1"/>
    </source>
</evidence>
<evidence type="ECO:0000256" key="2">
    <source>
        <dbReference type="ARBA" id="ARBA00022617"/>
    </source>
</evidence>
<dbReference type="Pfam" id="PF02167">
    <property type="entry name" value="Cytochrom_C1"/>
    <property type="match status" value="1"/>
</dbReference>
<dbReference type="InterPro" id="IPR002326">
    <property type="entry name" value="Cyt_c1"/>
</dbReference>
<dbReference type="PANTHER" id="PTHR10266:SF3">
    <property type="entry name" value="CYTOCHROME C1, HEME PROTEIN, MITOCHONDRIAL"/>
    <property type="match status" value="1"/>
</dbReference>
<keyword evidence="7 10" id="KW-0472">Membrane</keyword>
<feature type="transmembrane region" description="Helical" evidence="10">
    <location>
        <begin position="392"/>
        <end position="410"/>
    </location>
</feature>
<evidence type="ECO:0000256" key="5">
    <source>
        <dbReference type="ARBA" id="ARBA00022989"/>
    </source>
</evidence>
<reference evidence="12 13" key="1">
    <citation type="journal article" date="2019" name="Appl. Environ. Microbiol.">
        <title>Environmental Evidence and Genomic Insight of Iron-oxidizing Bacteria Preference Towards More Corrosion Resistant Stainless Steel at Higher Salinities.</title>
        <authorList>
            <person name="Garrison C.E."/>
            <person name="Price K.A."/>
            <person name="Field E.K."/>
        </authorList>
    </citation>
    <scope>NUCLEOTIDE SEQUENCE [LARGE SCALE GENOMIC DNA]</scope>
    <source>
        <strain evidence="12 13">P3</strain>
    </source>
</reference>
<comment type="cofactor">
    <cofactor evidence="8">
        <name>heme c</name>
        <dbReference type="ChEBI" id="CHEBI:61717"/>
    </cofactor>
    <text evidence="8">Binds 1 heme c group covalently per subunit.</text>
</comment>
<evidence type="ECO:0000256" key="8">
    <source>
        <dbReference type="PIRSR" id="PIRSR602326-1"/>
    </source>
</evidence>
<dbReference type="GO" id="GO:0046872">
    <property type="term" value="F:metal ion binding"/>
    <property type="evidence" value="ECO:0007669"/>
    <property type="project" value="UniProtKB-KW"/>
</dbReference>
<protein>
    <recommendedName>
        <fullName evidence="11">Cytochrome c domain-containing protein</fullName>
    </recommendedName>
</protein>
<feature type="binding site" description="covalent" evidence="8">
    <location>
        <position position="248"/>
    </location>
    <ligand>
        <name>heme c</name>
        <dbReference type="ChEBI" id="CHEBI:61717"/>
    </ligand>
</feature>
<dbReference type="InterPro" id="IPR036909">
    <property type="entry name" value="Cyt_c-like_dom_sf"/>
</dbReference>
<dbReference type="Proteomes" id="UP000306585">
    <property type="component" value="Unassembled WGS sequence"/>
</dbReference>
<feature type="compositionally biased region" description="Polar residues" evidence="9">
    <location>
        <begin position="177"/>
        <end position="194"/>
    </location>
</feature>
<dbReference type="GO" id="GO:0016020">
    <property type="term" value="C:membrane"/>
    <property type="evidence" value="ECO:0007669"/>
    <property type="project" value="UniProtKB-SubCell"/>
</dbReference>
<evidence type="ECO:0000256" key="1">
    <source>
        <dbReference type="ARBA" id="ARBA00004370"/>
    </source>
</evidence>
<dbReference type="Gene3D" id="1.10.760.10">
    <property type="entry name" value="Cytochrome c-like domain"/>
    <property type="match status" value="1"/>
</dbReference>
<feature type="compositionally biased region" description="Low complexity" evidence="9">
    <location>
        <begin position="104"/>
        <end position="133"/>
    </location>
</feature>
<feature type="domain" description="Cytochrome c" evidence="11">
    <location>
        <begin position="232"/>
        <end position="385"/>
    </location>
</feature>
<dbReference type="Gene3D" id="2.30.30.40">
    <property type="entry name" value="SH3 Domains"/>
    <property type="match status" value="1"/>
</dbReference>
<keyword evidence="5 10" id="KW-1133">Transmembrane helix</keyword>
<keyword evidence="13" id="KW-1185">Reference proteome</keyword>
<keyword evidence="2 8" id="KW-0349">Heme</keyword>
<name>A0A5R9GRR2_9PROT</name>
<evidence type="ECO:0000256" key="10">
    <source>
        <dbReference type="SAM" id="Phobius"/>
    </source>
</evidence>
<dbReference type="GO" id="GO:0020037">
    <property type="term" value="F:heme binding"/>
    <property type="evidence" value="ECO:0007669"/>
    <property type="project" value="InterPro"/>
</dbReference>